<dbReference type="SUPFAM" id="SSF47413">
    <property type="entry name" value="lambda repressor-like DNA-binding domains"/>
    <property type="match status" value="1"/>
</dbReference>
<evidence type="ECO:0000313" key="8">
    <source>
        <dbReference type="Proteomes" id="UP001254608"/>
    </source>
</evidence>
<dbReference type="Proteomes" id="UP001254608">
    <property type="component" value="Unassembled WGS sequence"/>
</dbReference>
<evidence type="ECO:0000256" key="2">
    <source>
        <dbReference type="ARBA" id="ARBA00023015"/>
    </source>
</evidence>
<dbReference type="InterPro" id="IPR038722">
    <property type="entry name" value="Ner_HTH_dom"/>
</dbReference>
<sequence>MKIDKPPKAVLADPLKRRVWVIYQLSLRQQCLADVARSANVDRRTLYHVFVRPYPRMEYHVALSVGLKPQELFPERYDEHGIPNGRRRTRIAVSYSHGGKNNPAKGRRNTQSSKAA</sequence>
<evidence type="ECO:0000313" key="7">
    <source>
        <dbReference type="EMBL" id="MDT0496485.1"/>
    </source>
</evidence>
<organism evidence="7 8">
    <name type="scientific">Banduia mediterranea</name>
    <dbReference type="NCBI Taxonomy" id="3075609"/>
    <lineage>
        <taxon>Bacteria</taxon>
        <taxon>Pseudomonadati</taxon>
        <taxon>Pseudomonadota</taxon>
        <taxon>Gammaproteobacteria</taxon>
        <taxon>Nevskiales</taxon>
        <taxon>Algiphilaceae</taxon>
        <taxon>Banduia</taxon>
    </lineage>
</organism>
<dbReference type="Gene3D" id="1.10.260.40">
    <property type="entry name" value="lambda repressor-like DNA-binding domains"/>
    <property type="match status" value="1"/>
</dbReference>
<gene>
    <name evidence="7" type="ORF">RM530_03780</name>
</gene>
<protein>
    <submittedName>
        <fullName evidence="7">Helix-turn-helix domain-containing protein</fullName>
    </submittedName>
</protein>
<keyword evidence="4" id="KW-0804">Transcription</keyword>
<reference evidence="7 8" key="1">
    <citation type="submission" date="2023-09" db="EMBL/GenBank/DDBJ databases">
        <authorList>
            <person name="Rey-Velasco X."/>
        </authorList>
    </citation>
    <scope>NUCLEOTIDE SEQUENCE [LARGE SCALE GENOMIC DNA]</scope>
    <source>
        <strain evidence="7 8">W345</strain>
    </source>
</reference>
<name>A0ABU2WF38_9GAMM</name>
<evidence type="ECO:0000256" key="1">
    <source>
        <dbReference type="ARBA" id="ARBA00006157"/>
    </source>
</evidence>
<dbReference type="RefSeq" id="WP_311363877.1">
    <property type="nucleotide sequence ID" value="NZ_JAVRIC010000004.1"/>
</dbReference>
<accession>A0ABU2WF38</accession>
<evidence type="ECO:0000256" key="3">
    <source>
        <dbReference type="ARBA" id="ARBA00023125"/>
    </source>
</evidence>
<comment type="caution">
    <text evidence="7">The sequence shown here is derived from an EMBL/GenBank/DDBJ whole genome shotgun (WGS) entry which is preliminary data.</text>
</comment>
<dbReference type="Pfam" id="PF13693">
    <property type="entry name" value="HTH_35"/>
    <property type="match status" value="1"/>
</dbReference>
<proteinExistence type="inferred from homology"/>
<keyword evidence="8" id="KW-1185">Reference proteome</keyword>
<dbReference type="InterPro" id="IPR010982">
    <property type="entry name" value="Lambda_DNA-bd_dom_sf"/>
</dbReference>
<feature type="region of interest" description="Disordered" evidence="5">
    <location>
        <begin position="78"/>
        <end position="116"/>
    </location>
</feature>
<evidence type="ECO:0000259" key="6">
    <source>
        <dbReference type="Pfam" id="PF13693"/>
    </source>
</evidence>
<comment type="similarity">
    <text evidence="1">Belongs to the ner transcriptional regulatory family.</text>
</comment>
<evidence type="ECO:0000256" key="5">
    <source>
        <dbReference type="SAM" id="MobiDB-lite"/>
    </source>
</evidence>
<feature type="domain" description="Ner winged helix-turn-helix DNA-binding" evidence="6">
    <location>
        <begin position="24"/>
        <end position="83"/>
    </location>
</feature>
<keyword evidence="3" id="KW-0238">DNA-binding</keyword>
<evidence type="ECO:0000256" key="4">
    <source>
        <dbReference type="ARBA" id="ARBA00023163"/>
    </source>
</evidence>
<keyword evidence="2" id="KW-0805">Transcription regulation</keyword>
<dbReference type="EMBL" id="JAVRIC010000004">
    <property type="protein sequence ID" value="MDT0496485.1"/>
    <property type="molecule type" value="Genomic_DNA"/>
</dbReference>